<name>A0A1M7Z7H3_9BACT</name>
<sequence>MVELDPIVSWPIAISILLILLIAGLLPLNFYWKKGVSSSRLLAKGLLFLGFWLSLSWIVLAPNRLKEAGDDAILVYSGSVDRDQLNFWKDSLAIQKTRRLDQYQKGTEKVYLLGDDFELDHLYQFKDLDFEWLIPQNKTQIKSIHWKGAIRKGETQRLNYSIYSPQEESNLQVGSISDTVLLQKGWNSGAVEFLPAGVGKISLPLILDLDTLTQIRFFTQAPQPKKYHFQVGFPGAEIRTLSNWLRGKGETVTEQIQLSRQTFLQSGPDSDSLEIQLVDPSQLSKKAIQDWVKDGKGSLVVLNVSDPASVASQVNRLFGTGFQVEKISSEISRQLSSGIEALPFQWKEMSGQELIQEGAIAIQEIGGVKVAISFIQESFPLMLEGNEAEYEQIWSELLGKLEPDESNSIQLEAPVLLGVNQGIRLMDQDSLPNYWLGGEDTIYLRKSAINPFLAEGEFQTSESGWVKGDRDFAFYSYEPSELPLMHVANRVHQIQASNPNQVGSSQQIKKPLSPWIGLIGMLLFLGGMWLEPKLN</sequence>
<dbReference type="EMBL" id="FRXN01000001">
    <property type="protein sequence ID" value="SHO60656.1"/>
    <property type="molecule type" value="Genomic_DNA"/>
</dbReference>
<dbReference type="RefSeq" id="WP_073570560.1">
    <property type="nucleotide sequence ID" value="NZ_FRXN01000001.1"/>
</dbReference>
<evidence type="ECO:0008006" key="4">
    <source>
        <dbReference type="Google" id="ProtNLM"/>
    </source>
</evidence>
<dbReference type="STRING" id="1073327.SAMN04488108_0939"/>
<feature type="transmembrane region" description="Helical" evidence="1">
    <location>
        <begin position="12"/>
        <end position="32"/>
    </location>
</feature>
<feature type="transmembrane region" description="Helical" evidence="1">
    <location>
        <begin position="41"/>
        <end position="60"/>
    </location>
</feature>
<keyword evidence="3" id="KW-1185">Reference proteome</keyword>
<dbReference type="AlphaFoldDB" id="A0A1M7Z7H3"/>
<evidence type="ECO:0000256" key="1">
    <source>
        <dbReference type="SAM" id="Phobius"/>
    </source>
</evidence>
<reference evidence="3" key="1">
    <citation type="submission" date="2016-12" db="EMBL/GenBank/DDBJ databases">
        <authorList>
            <person name="Varghese N."/>
            <person name="Submissions S."/>
        </authorList>
    </citation>
    <scope>NUCLEOTIDE SEQUENCE [LARGE SCALE GENOMIC DNA]</scope>
    <source>
        <strain evidence="3">DSM 25035</strain>
    </source>
</reference>
<gene>
    <name evidence="2" type="ORF">SAMN04488108_0939</name>
</gene>
<protein>
    <recommendedName>
        <fullName evidence="4">N-terminal double-transmembrane domain-containing protein</fullName>
    </recommendedName>
</protein>
<keyword evidence="1" id="KW-0812">Transmembrane</keyword>
<evidence type="ECO:0000313" key="3">
    <source>
        <dbReference type="Proteomes" id="UP000184609"/>
    </source>
</evidence>
<dbReference type="OrthoDB" id="980086at2"/>
<keyword evidence="1" id="KW-1133">Transmembrane helix</keyword>
<evidence type="ECO:0000313" key="2">
    <source>
        <dbReference type="EMBL" id="SHO60656.1"/>
    </source>
</evidence>
<dbReference type="Proteomes" id="UP000184609">
    <property type="component" value="Unassembled WGS sequence"/>
</dbReference>
<keyword evidence="1" id="KW-0472">Membrane</keyword>
<accession>A0A1M7Z7H3</accession>
<organism evidence="2 3">
    <name type="scientific">Algoriphagus zhangzhouensis</name>
    <dbReference type="NCBI Taxonomy" id="1073327"/>
    <lineage>
        <taxon>Bacteria</taxon>
        <taxon>Pseudomonadati</taxon>
        <taxon>Bacteroidota</taxon>
        <taxon>Cytophagia</taxon>
        <taxon>Cytophagales</taxon>
        <taxon>Cyclobacteriaceae</taxon>
        <taxon>Algoriphagus</taxon>
    </lineage>
</organism>
<proteinExistence type="predicted"/>